<dbReference type="Proteomes" id="UP000051936">
    <property type="component" value="Unassembled WGS sequence"/>
</dbReference>
<dbReference type="STRING" id="989370.AOQ71_23230"/>
<dbReference type="OrthoDB" id="7107775at2"/>
<dbReference type="EMBL" id="LJYG01000097">
    <property type="protein sequence ID" value="KRQ07490.1"/>
    <property type="molecule type" value="Genomic_DNA"/>
</dbReference>
<evidence type="ECO:0000313" key="2">
    <source>
        <dbReference type="Proteomes" id="UP000051936"/>
    </source>
</evidence>
<sequence>MGKAISEKFMKDLQEGGRLHELTEKVRRDDTLMLALRGHYINIYYRGGSILHLEEKNGGYAAIFDTDYARGKPVKLPSSGVQEPEDCSAWVAAMPELKEIMNSYFATKRKSEREFQQLVAWENNRSAISNATEYFITDVEFADPDQGAKLDMVGFKWPRNHRKDETRCTPVLIEMKYGIGAYDGDAGIAKHIADLEMILADPIKRESLNKTIEEQFEQLLKLGLVDFNKHSKYNRARVSGRPEVVFLLANHNPSSTKLLNILDGIKEPADFDLRFFNASFAGYGMHDVCMLGLTKFKELVRQLAKISPPPQPL</sequence>
<comment type="caution">
    <text evidence="1">The sequence shown here is derived from an EMBL/GenBank/DDBJ whole genome shotgun (WGS) entry which is preliminary data.</text>
</comment>
<evidence type="ECO:0000313" key="1">
    <source>
        <dbReference type="EMBL" id="KRQ07490.1"/>
    </source>
</evidence>
<accession>A0A0R3DJV1</accession>
<gene>
    <name evidence="1" type="ORF">AOQ71_23230</name>
</gene>
<keyword evidence="2" id="KW-1185">Reference proteome</keyword>
<reference evidence="1 2" key="1">
    <citation type="submission" date="2015-09" db="EMBL/GenBank/DDBJ databases">
        <title>Draft Genome Sequence of Bradyrhizobium manausense Strain BR 3351T, a Novel Symbiotic Nitrogen-Fixing Alphaproteobacterium Isolated from Brazilian Amazon Rain Forest.</title>
        <authorList>
            <person name="De Araujo J.L."/>
            <person name="Zilli J.E."/>
        </authorList>
    </citation>
    <scope>NUCLEOTIDE SEQUENCE [LARGE SCALE GENOMIC DNA]</scope>
    <source>
        <strain evidence="1 2">BR3351</strain>
    </source>
</reference>
<name>A0A0R3DJV1_9BRAD</name>
<proteinExistence type="predicted"/>
<dbReference type="RefSeq" id="WP_057751512.1">
    <property type="nucleotide sequence ID" value="NZ_LJYG01000097.1"/>
</dbReference>
<protein>
    <submittedName>
        <fullName evidence="1">Uncharacterized protein</fullName>
    </submittedName>
</protein>
<dbReference type="AlphaFoldDB" id="A0A0R3DJV1"/>
<organism evidence="1 2">
    <name type="scientific">Bradyrhizobium manausense</name>
    <dbReference type="NCBI Taxonomy" id="989370"/>
    <lineage>
        <taxon>Bacteria</taxon>
        <taxon>Pseudomonadati</taxon>
        <taxon>Pseudomonadota</taxon>
        <taxon>Alphaproteobacteria</taxon>
        <taxon>Hyphomicrobiales</taxon>
        <taxon>Nitrobacteraceae</taxon>
        <taxon>Bradyrhizobium</taxon>
    </lineage>
</organism>